<keyword evidence="1" id="KW-0548">Nucleotidyltransferase</keyword>
<gene>
    <name evidence="4" type="ORF">BDV96DRAFT_586025</name>
</gene>
<sequence length="1041" mass="116338">MATDPVMELRGKAIIDIGEWTCYKITFDASILKGRQYQEFSDALTEHGVSIISQAAFDTEQRREDPLLELLQDELSSTHPHLAPTKGAAAELFTTAISLPFPVRYALEVCLSNHFLVRQNITRTFLERLASMDVEQAIYVLEKAAEKQKVYYDPMGVFGIRVKGELTRRVPRYCVLSRGANVTPTMIHAAPSVVETSNRVIRKFITDSDRFLRVKFSDEKTEGRLSCQDGGRTEEAFDRVERAMTHGIVLCGRYYEFLAYGNSQFRENGAYFYAPTPTVSTEEIRHLMGSFDHIRTVAKWGARQGQCFSSTRAMSIKVVIRQIPDIERNGFCFTDGVGKLSLFLAQMAAQELGLQNPFEDPPSLFQFRLAGCKGVLALDPKVMGTEVHIRPSQYKFAVESQGLEIIRASALASANFNRQLIAVLSTLGVDDYVFITKQQEMVNYLEQATTDESVALERLQRNIDFNQTSLTMAGMVLDGFMKSKDPFMMSLLQLWRAYNMKCLKEKARIVVDDGAFVLGCVDEVGVLRGHYNDPQSSPNATNLQKITTLPEVFIQISNPAKKGFYKVIEGVCVMARNPSLHPGDIRIVRAVDAPQLRHLKNVLVLPQTGDRDLANMCSGGDLDGDDYVVLWDQDLIPDFINEVPMDFSAPKPEELDRPVNVTDIADFFVTYMKNDSLARIALAHLAQSDAKDDGVRSEECLKLAALHSQAVDYPKSGIAAIMDRDLKPRKWPHFMESKHRTQDQQYKSNKILGKLYDQVKLVDFKPAYENSFDDRILSAFELEDGMLQKAAELKESYDSAIRRLMAKHGIQTEFEAWSVFALSHNQEMRDYSFAEEFGKTVDATKNQFRTLCREAAGASSSTDFVNMAPFIAAMYTVTANEINEALSECRTMKVVGGQQVPVRRMVADEMPLMSFPWLFVNDLGKIATGNKSNQLAAAVRQGLAKKTKKHVDSVLEPIKPDIETQQGITHWGELLELDFDPHGTAEAGGLQSDGEGTKASQSGGSDSVVHNDDGEGSDSEVEEVSIMTKKMSALDRLMGLN</sequence>
<evidence type="ECO:0000313" key="5">
    <source>
        <dbReference type="Proteomes" id="UP000799770"/>
    </source>
</evidence>
<keyword evidence="1" id="KW-0808">Transferase</keyword>
<accession>A0A6A5YQ71</accession>
<dbReference type="Pfam" id="PF05183">
    <property type="entry name" value="RdRP"/>
    <property type="match status" value="1"/>
</dbReference>
<evidence type="ECO:0000313" key="4">
    <source>
        <dbReference type="EMBL" id="KAF2109232.1"/>
    </source>
</evidence>
<comment type="catalytic activity">
    <reaction evidence="1">
        <text>RNA(n) + a ribonucleoside 5'-triphosphate = RNA(n+1) + diphosphate</text>
        <dbReference type="Rhea" id="RHEA:21248"/>
        <dbReference type="Rhea" id="RHEA-COMP:14527"/>
        <dbReference type="Rhea" id="RHEA-COMP:17342"/>
        <dbReference type="ChEBI" id="CHEBI:33019"/>
        <dbReference type="ChEBI" id="CHEBI:61557"/>
        <dbReference type="ChEBI" id="CHEBI:140395"/>
        <dbReference type="EC" id="2.7.7.48"/>
    </reaction>
</comment>
<dbReference type="GO" id="GO:0030422">
    <property type="term" value="P:siRNA processing"/>
    <property type="evidence" value="ECO:0007669"/>
    <property type="project" value="TreeGrafter"/>
</dbReference>
<feature type="region of interest" description="Disordered" evidence="2">
    <location>
        <begin position="982"/>
        <end position="1024"/>
    </location>
</feature>
<dbReference type="InterPro" id="IPR007855">
    <property type="entry name" value="RDRP"/>
</dbReference>
<feature type="compositionally biased region" description="Acidic residues" evidence="2">
    <location>
        <begin position="1014"/>
        <end position="1023"/>
    </location>
</feature>
<evidence type="ECO:0000259" key="3">
    <source>
        <dbReference type="Pfam" id="PF05183"/>
    </source>
</evidence>
<name>A0A6A5YQ71_9PLEO</name>
<evidence type="ECO:0000256" key="2">
    <source>
        <dbReference type="SAM" id="MobiDB-lite"/>
    </source>
</evidence>
<proteinExistence type="inferred from homology"/>
<keyword evidence="1" id="KW-0694">RNA-binding</keyword>
<keyword evidence="5" id="KW-1185">Reference proteome</keyword>
<dbReference type="PANTHER" id="PTHR23079:SF55">
    <property type="entry name" value="RNA-DIRECTED RNA POLYMERASE"/>
    <property type="match status" value="1"/>
</dbReference>
<dbReference type="GO" id="GO:0003723">
    <property type="term" value="F:RNA binding"/>
    <property type="evidence" value="ECO:0007669"/>
    <property type="project" value="UniProtKB-KW"/>
</dbReference>
<dbReference type="OrthoDB" id="6513042at2759"/>
<dbReference type="AlphaFoldDB" id="A0A6A5YQ71"/>
<feature type="domain" description="RDRP core" evidence="3">
    <location>
        <begin position="182"/>
        <end position="759"/>
    </location>
</feature>
<comment type="similarity">
    <text evidence="1">Belongs to the RdRP family.</text>
</comment>
<dbReference type="PANTHER" id="PTHR23079">
    <property type="entry name" value="RNA-DEPENDENT RNA POLYMERASE"/>
    <property type="match status" value="1"/>
</dbReference>
<reference evidence="4" key="1">
    <citation type="journal article" date="2020" name="Stud. Mycol.">
        <title>101 Dothideomycetes genomes: a test case for predicting lifestyles and emergence of pathogens.</title>
        <authorList>
            <person name="Haridas S."/>
            <person name="Albert R."/>
            <person name="Binder M."/>
            <person name="Bloem J."/>
            <person name="Labutti K."/>
            <person name="Salamov A."/>
            <person name="Andreopoulos B."/>
            <person name="Baker S."/>
            <person name="Barry K."/>
            <person name="Bills G."/>
            <person name="Bluhm B."/>
            <person name="Cannon C."/>
            <person name="Castanera R."/>
            <person name="Culley D."/>
            <person name="Daum C."/>
            <person name="Ezra D."/>
            <person name="Gonzalez J."/>
            <person name="Henrissat B."/>
            <person name="Kuo A."/>
            <person name="Liang C."/>
            <person name="Lipzen A."/>
            <person name="Lutzoni F."/>
            <person name="Magnuson J."/>
            <person name="Mondo S."/>
            <person name="Nolan M."/>
            <person name="Ohm R."/>
            <person name="Pangilinan J."/>
            <person name="Park H.-J."/>
            <person name="Ramirez L."/>
            <person name="Alfaro M."/>
            <person name="Sun H."/>
            <person name="Tritt A."/>
            <person name="Yoshinaga Y."/>
            <person name="Zwiers L.-H."/>
            <person name="Turgeon B."/>
            <person name="Goodwin S."/>
            <person name="Spatafora J."/>
            <person name="Crous P."/>
            <person name="Grigoriev I."/>
        </authorList>
    </citation>
    <scope>NUCLEOTIDE SEQUENCE</scope>
    <source>
        <strain evidence="4">CBS 627.86</strain>
    </source>
</reference>
<protein>
    <recommendedName>
        <fullName evidence="1">RNA-dependent RNA polymerase</fullName>
        <ecNumber evidence="1">2.7.7.48</ecNumber>
    </recommendedName>
</protein>
<dbReference type="GO" id="GO:0003968">
    <property type="term" value="F:RNA-directed RNA polymerase activity"/>
    <property type="evidence" value="ECO:0007669"/>
    <property type="project" value="UniProtKB-KW"/>
</dbReference>
<keyword evidence="1" id="KW-0696">RNA-directed RNA polymerase</keyword>
<evidence type="ECO:0000256" key="1">
    <source>
        <dbReference type="RuleBase" id="RU363098"/>
    </source>
</evidence>
<dbReference type="GO" id="GO:0031380">
    <property type="term" value="C:nuclear RNA-directed RNA polymerase complex"/>
    <property type="evidence" value="ECO:0007669"/>
    <property type="project" value="TreeGrafter"/>
</dbReference>
<dbReference type="EC" id="2.7.7.48" evidence="1"/>
<dbReference type="Proteomes" id="UP000799770">
    <property type="component" value="Unassembled WGS sequence"/>
</dbReference>
<organism evidence="4 5">
    <name type="scientific">Lophiotrema nucula</name>
    <dbReference type="NCBI Taxonomy" id="690887"/>
    <lineage>
        <taxon>Eukaryota</taxon>
        <taxon>Fungi</taxon>
        <taxon>Dikarya</taxon>
        <taxon>Ascomycota</taxon>
        <taxon>Pezizomycotina</taxon>
        <taxon>Dothideomycetes</taxon>
        <taxon>Pleosporomycetidae</taxon>
        <taxon>Pleosporales</taxon>
        <taxon>Lophiotremataceae</taxon>
        <taxon>Lophiotrema</taxon>
    </lineage>
</organism>
<dbReference type="EMBL" id="ML977343">
    <property type="protein sequence ID" value="KAF2109232.1"/>
    <property type="molecule type" value="Genomic_DNA"/>
</dbReference>
<dbReference type="InterPro" id="IPR057596">
    <property type="entry name" value="RDRP_core"/>
</dbReference>